<evidence type="ECO:0000256" key="1">
    <source>
        <dbReference type="SAM" id="Phobius"/>
    </source>
</evidence>
<sequence>MQSCIRNKKQLVLLFLVLVFSLFVLCYESNQCYQYYQDKVKPRIEYHNYVQNEKPSIDAYLNKTSESILLESSNDTEIVQNIIEWENGLGLQRFNSNETNLRITDDAGWYMYIQRANCGERATIFEEMANRTGLTYRRVSIDGHIDSSGDIDNHAWSEVFIEDIGWVVADSGFRLAPPQNNFAAYSNIWLFGPVYAFENESQNEDRTIDYILNTEEIVIKSTRNGETIPNCSIDISLNYNGTALKVVGYNIKLNTNESGICPVTLGAYEHVSYTINIRDEKTFYQYVGEEDITLNNSTKEIEVEVNDLKATTTLLFLLLLISIICLIYSLNKIFSNKKSDKKKHDIL</sequence>
<evidence type="ECO:0000259" key="2">
    <source>
        <dbReference type="Pfam" id="PF01841"/>
    </source>
</evidence>
<keyword evidence="1" id="KW-0472">Membrane</keyword>
<feature type="transmembrane region" description="Helical" evidence="1">
    <location>
        <begin position="314"/>
        <end position="334"/>
    </location>
</feature>
<proteinExistence type="predicted"/>
<dbReference type="AlphaFoldDB" id="A0A1I4SU44"/>
<keyword evidence="1" id="KW-0812">Transmembrane</keyword>
<dbReference type="SUPFAM" id="SSF54001">
    <property type="entry name" value="Cysteine proteinases"/>
    <property type="match status" value="1"/>
</dbReference>
<protein>
    <submittedName>
        <fullName evidence="3">Transglutaminase-like superfamily protein</fullName>
    </submittedName>
</protein>
<dbReference type="InterPro" id="IPR038765">
    <property type="entry name" value="Papain-like_cys_pep_sf"/>
</dbReference>
<reference evidence="4" key="1">
    <citation type="submission" date="2016-10" db="EMBL/GenBank/DDBJ databases">
        <authorList>
            <person name="Varghese N."/>
            <person name="Submissions S."/>
        </authorList>
    </citation>
    <scope>NUCLEOTIDE SEQUENCE [LARGE SCALE GENOMIC DNA]</scope>
    <source>
        <strain evidence="4">Mob M</strain>
    </source>
</reference>
<accession>A0A1I4SU44</accession>
<dbReference type="Gene3D" id="3.10.620.30">
    <property type="match status" value="1"/>
</dbReference>
<feature type="domain" description="Transglutaminase-like" evidence="2">
    <location>
        <begin position="66"/>
        <end position="170"/>
    </location>
</feature>
<keyword evidence="4" id="KW-1185">Reference proteome</keyword>
<keyword evidence="1" id="KW-1133">Transmembrane helix</keyword>
<dbReference type="InterPro" id="IPR002931">
    <property type="entry name" value="Transglutaminase-like"/>
</dbReference>
<organism evidence="3 4">
    <name type="scientific">Methanolobus profundi</name>
    <dbReference type="NCBI Taxonomy" id="487685"/>
    <lineage>
        <taxon>Archaea</taxon>
        <taxon>Methanobacteriati</taxon>
        <taxon>Methanobacteriota</taxon>
        <taxon>Stenosarchaea group</taxon>
        <taxon>Methanomicrobia</taxon>
        <taxon>Methanosarcinales</taxon>
        <taxon>Methanosarcinaceae</taxon>
        <taxon>Methanolobus</taxon>
    </lineage>
</organism>
<evidence type="ECO:0000313" key="4">
    <source>
        <dbReference type="Proteomes" id="UP000198535"/>
    </source>
</evidence>
<gene>
    <name evidence="3" type="ORF">SAMN04488696_2011</name>
</gene>
<dbReference type="EMBL" id="FOUJ01000004">
    <property type="protein sequence ID" value="SFM67899.1"/>
    <property type="molecule type" value="Genomic_DNA"/>
</dbReference>
<name>A0A1I4SU44_9EURY</name>
<dbReference type="STRING" id="487685.SAMN04488696_2011"/>
<dbReference type="Proteomes" id="UP000198535">
    <property type="component" value="Unassembled WGS sequence"/>
</dbReference>
<evidence type="ECO:0000313" key="3">
    <source>
        <dbReference type="EMBL" id="SFM67899.1"/>
    </source>
</evidence>
<dbReference type="Pfam" id="PF01841">
    <property type="entry name" value="Transglut_core"/>
    <property type="match status" value="1"/>
</dbReference>